<evidence type="ECO:0000313" key="8">
    <source>
        <dbReference type="Proteomes" id="UP000285864"/>
    </source>
</evidence>
<gene>
    <name evidence="7" type="ORF">DWY20_06395</name>
</gene>
<evidence type="ECO:0000313" key="7">
    <source>
        <dbReference type="EMBL" id="RGR97616.1"/>
    </source>
</evidence>
<protein>
    <submittedName>
        <fullName evidence="7">Sulfatase</fullName>
    </submittedName>
</protein>
<dbReference type="InterPro" id="IPR024607">
    <property type="entry name" value="Sulfatase_CS"/>
</dbReference>
<dbReference type="CDD" id="cd16027">
    <property type="entry name" value="SGSH"/>
    <property type="match status" value="1"/>
</dbReference>
<dbReference type="EMBL" id="QRUU01000020">
    <property type="protein sequence ID" value="RGR97616.1"/>
    <property type="molecule type" value="Genomic_DNA"/>
</dbReference>
<keyword evidence="2" id="KW-0479">Metal-binding</keyword>
<dbReference type="GO" id="GO:0004065">
    <property type="term" value="F:arylsulfatase activity"/>
    <property type="evidence" value="ECO:0007669"/>
    <property type="project" value="TreeGrafter"/>
</dbReference>
<organism evidence="7 8">
    <name type="scientific">Phocaeicola coprocola</name>
    <dbReference type="NCBI Taxonomy" id="310298"/>
    <lineage>
        <taxon>Bacteria</taxon>
        <taxon>Pseudomonadati</taxon>
        <taxon>Bacteroidota</taxon>
        <taxon>Bacteroidia</taxon>
        <taxon>Bacteroidales</taxon>
        <taxon>Bacteroidaceae</taxon>
        <taxon>Phocaeicola</taxon>
    </lineage>
</organism>
<evidence type="ECO:0000256" key="5">
    <source>
        <dbReference type="PIRSR" id="PIRSR600917-52"/>
    </source>
</evidence>
<dbReference type="Pfam" id="PF00884">
    <property type="entry name" value="Sulfatase"/>
    <property type="match status" value="1"/>
</dbReference>
<dbReference type="GO" id="GO:0046872">
    <property type="term" value="F:metal ion binding"/>
    <property type="evidence" value="ECO:0007669"/>
    <property type="project" value="UniProtKB-KW"/>
</dbReference>
<evidence type="ECO:0000256" key="4">
    <source>
        <dbReference type="ARBA" id="ARBA00022837"/>
    </source>
</evidence>
<reference evidence="7 8" key="1">
    <citation type="submission" date="2018-08" db="EMBL/GenBank/DDBJ databases">
        <title>A genome reference for cultivated species of the human gut microbiota.</title>
        <authorList>
            <person name="Zou Y."/>
            <person name="Xue W."/>
            <person name="Luo G."/>
        </authorList>
    </citation>
    <scope>NUCLEOTIDE SEQUENCE [LARGE SCALE GENOMIC DNA]</scope>
    <source>
        <strain evidence="7 8">AF24-2</strain>
    </source>
</reference>
<name>A0A412GS68_9BACT</name>
<comment type="similarity">
    <text evidence="1">Belongs to the sulfatase family.</text>
</comment>
<dbReference type="SUPFAM" id="SSF53649">
    <property type="entry name" value="Alkaline phosphatase-like"/>
    <property type="match status" value="1"/>
</dbReference>
<keyword evidence="8" id="KW-1185">Reference proteome</keyword>
<dbReference type="Gene3D" id="3.40.720.10">
    <property type="entry name" value="Alkaline Phosphatase, subunit A"/>
    <property type="match status" value="1"/>
</dbReference>
<comment type="caution">
    <text evidence="7">The sequence shown here is derived from an EMBL/GenBank/DDBJ whole genome shotgun (WGS) entry which is preliminary data.</text>
</comment>
<dbReference type="GeneID" id="79860507"/>
<dbReference type="RefSeq" id="WP_118483959.1">
    <property type="nucleotide sequence ID" value="NZ_CAUBEO010000066.1"/>
</dbReference>
<proteinExistence type="inferred from homology"/>
<sequence length="575" mass="66437">MKNLFNPIFLAGSTLFMQGTWLYAQEEHPNIIWITCEDISPYMETYGDKVVKTPNIDRLAAEGQQFQSVYTTAGVSSPSRSCIITGMYPMSIGTQHMRTLIGNPAVSKKLGIYPYSAVIPEYVKAFPEYLRMNGYYTSNNQKTDYQFIEPVTVWDECSPAATYQRAPKGKPFFSVFNLFITHESQLFKQSPWYKGHEDLLVKPEDVTLPPYYKDTPEARKCMARMLSNVQLMDYQVGEIIKQLKKDGVYDNAYIFFFSDHGGTMPWMKREILERGTHIPFIVKFPKGKNAGTVNTDLISSVDFAPTILSLAGIDIPNYIQGQAFLGKQSSSEKRRYVFAARDRMDECYDRVRSVRDKQFRYIYNFMPNQPKYMDVSYRRGLPMMKEMLELHEKGELNEYQDDWFKPTKPLEELYDVENDPDELHNLASDPAYKEKLEELRKAFRTWMNEVGDLSYMPEKEMLANWWHGESHAPLTEAPELHKVEGGYTLSCPTIGASIGYKILKKGEKDEKINVTRKSFDMGYVIRLQPNDVQIQVGTPWNVYQKNTVLKLNPGDTLIVNAKRIGYEENIKTFTF</sequence>
<dbReference type="AlphaFoldDB" id="A0A412GS68"/>
<evidence type="ECO:0000256" key="3">
    <source>
        <dbReference type="ARBA" id="ARBA00022801"/>
    </source>
</evidence>
<comment type="PTM">
    <text evidence="5">The conversion to 3-oxoalanine (also known as C-formylglycine, FGly), of a serine or cysteine residue in prokaryotes and of a cysteine residue in eukaryotes, is critical for catalytic activity.</text>
</comment>
<dbReference type="PANTHER" id="PTHR42693">
    <property type="entry name" value="ARYLSULFATASE FAMILY MEMBER"/>
    <property type="match status" value="1"/>
</dbReference>
<dbReference type="PROSITE" id="PS00523">
    <property type="entry name" value="SULFATASE_1"/>
    <property type="match status" value="1"/>
</dbReference>
<feature type="domain" description="Sulfatase N-terminal" evidence="6">
    <location>
        <begin position="29"/>
        <end position="313"/>
    </location>
</feature>
<dbReference type="InterPro" id="IPR000917">
    <property type="entry name" value="Sulfatase_N"/>
</dbReference>
<evidence type="ECO:0000256" key="2">
    <source>
        <dbReference type="ARBA" id="ARBA00022723"/>
    </source>
</evidence>
<dbReference type="InterPro" id="IPR017850">
    <property type="entry name" value="Alkaline_phosphatase_core_sf"/>
</dbReference>
<keyword evidence="4" id="KW-0106">Calcium</keyword>
<keyword evidence="3" id="KW-0378">Hydrolase</keyword>
<accession>A0A412GS68</accession>
<evidence type="ECO:0000259" key="6">
    <source>
        <dbReference type="Pfam" id="PF00884"/>
    </source>
</evidence>
<dbReference type="InterPro" id="IPR050738">
    <property type="entry name" value="Sulfatase"/>
</dbReference>
<dbReference type="PANTHER" id="PTHR42693:SF53">
    <property type="entry name" value="ENDO-4-O-SULFATASE"/>
    <property type="match status" value="1"/>
</dbReference>
<feature type="modified residue" description="3-oxoalanine (Ser)" evidence="5">
    <location>
        <position position="76"/>
    </location>
</feature>
<dbReference type="Proteomes" id="UP000285864">
    <property type="component" value="Unassembled WGS sequence"/>
</dbReference>
<evidence type="ECO:0000256" key="1">
    <source>
        <dbReference type="ARBA" id="ARBA00008779"/>
    </source>
</evidence>